<dbReference type="GO" id="GO:0005102">
    <property type="term" value="F:signaling receptor binding"/>
    <property type="evidence" value="ECO:0007669"/>
    <property type="project" value="TreeGrafter"/>
</dbReference>
<keyword evidence="5 10" id="KW-0472">Membrane</keyword>
<evidence type="ECO:0000313" key="14">
    <source>
        <dbReference type="Proteomes" id="UP000242525"/>
    </source>
</evidence>
<keyword evidence="6 10" id="KW-0576">Peroxisome</keyword>
<dbReference type="Gene3D" id="1.10.10.10">
    <property type="entry name" value="Winged helix-like DNA-binding domain superfamily/Winged helix DNA-binding domain"/>
    <property type="match status" value="1"/>
</dbReference>
<keyword evidence="14" id="KW-1185">Reference proteome</keyword>
<dbReference type="EMBL" id="CCBN010000017">
    <property type="protein sequence ID" value="CDO56880.1"/>
    <property type="molecule type" value="Genomic_DNA"/>
</dbReference>
<dbReference type="STRING" id="1173061.A0A0J9XIT0"/>
<reference evidence="13" key="1">
    <citation type="submission" date="2014-03" db="EMBL/GenBank/DDBJ databases">
        <authorList>
            <person name="Casaregola S."/>
        </authorList>
    </citation>
    <scope>NUCLEOTIDE SEQUENCE [LARGE SCALE GENOMIC DNA]</scope>
    <source>
        <strain evidence="13">CLIB 918</strain>
    </source>
</reference>
<evidence type="ECO:0000256" key="8">
    <source>
        <dbReference type="ARBA" id="ARBA00029691"/>
    </source>
</evidence>
<evidence type="ECO:0000256" key="4">
    <source>
        <dbReference type="ARBA" id="ARBA00023010"/>
    </source>
</evidence>
<evidence type="ECO:0000256" key="7">
    <source>
        <dbReference type="ARBA" id="ARBA00029502"/>
    </source>
</evidence>
<comment type="function">
    <text evidence="10">Component of the PEX13-PEX14 docking complex, a translocon channel that specifically mediates the import of peroxisomal cargo proteins bound to PEX5 receptor. The PEX13-PEX14 docking complex forms a large import pore which can be opened to a diameter of about 9 nm. Mechanistically, PEX5 receptor along with cargo proteins associates with the PEX14 subunit of the PEX13-PEX14 docking complex in the cytosol, leading to the insertion of the receptor into the organelle membrane with the concomitant translocation of the cargo into the peroxisome matrix.</text>
</comment>
<proteinExistence type="inferred from homology"/>
<evidence type="ECO:0000259" key="12">
    <source>
        <dbReference type="Pfam" id="PF04695"/>
    </source>
</evidence>
<keyword evidence="2 10" id="KW-0813">Transport</keyword>
<dbReference type="PANTHER" id="PTHR23058">
    <property type="entry name" value="PEROXISOMAL MEMBRANE PROTEIN PEX14"/>
    <property type="match status" value="1"/>
</dbReference>
<organism evidence="13 14">
    <name type="scientific">Geotrichum candidum</name>
    <name type="common">Oospora lactis</name>
    <name type="synonym">Dipodascus geotrichum</name>
    <dbReference type="NCBI Taxonomy" id="1173061"/>
    <lineage>
        <taxon>Eukaryota</taxon>
        <taxon>Fungi</taxon>
        <taxon>Dikarya</taxon>
        <taxon>Ascomycota</taxon>
        <taxon>Saccharomycotina</taxon>
        <taxon>Dipodascomycetes</taxon>
        <taxon>Dipodascales</taxon>
        <taxon>Dipodascaceae</taxon>
        <taxon>Geotrichum</taxon>
    </lineage>
</organism>
<comment type="caution">
    <text evidence="13">The sequence shown here is derived from an EMBL/GenBank/DDBJ whole genome shotgun (WGS) entry which is preliminary data.</text>
</comment>
<dbReference type="GO" id="GO:0005778">
    <property type="term" value="C:peroxisomal membrane"/>
    <property type="evidence" value="ECO:0007669"/>
    <property type="project" value="UniProtKB-SubCell"/>
</dbReference>
<dbReference type="PANTHER" id="PTHR23058:SF0">
    <property type="entry name" value="PEROXISOMAL MEMBRANE PROTEIN PEX14"/>
    <property type="match status" value="1"/>
</dbReference>
<accession>A0A0J9XIT0</accession>
<evidence type="ECO:0000256" key="1">
    <source>
        <dbReference type="ARBA" id="ARBA00005443"/>
    </source>
</evidence>
<protein>
    <recommendedName>
        <fullName evidence="7 10">Peroxisomal membrane protein PEX14</fullName>
    </recommendedName>
    <alternativeName>
        <fullName evidence="8 10">Peroxin-14</fullName>
    </alternativeName>
</protein>
<dbReference type="OrthoDB" id="5549158at2759"/>
<evidence type="ECO:0000256" key="6">
    <source>
        <dbReference type="ARBA" id="ARBA00023140"/>
    </source>
</evidence>
<dbReference type="AlphaFoldDB" id="A0A0J9XIT0"/>
<evidence type="ECO:0000256" key="11">
    <source>
        <dbReference type="SAM" id="MobiDB-lite"/>
    </source>
</evidence>
<evidence type="ECO:0000256" key="10">
    <source>
        <dbReference type="RuleBase" id="RU367032"/>
    </source>
</evidence>
<dbReference type="InterPro" id="IPR036388">
    <property type="entry name" value="WH-like_DNA-bd_sf"/>
</dbReference>
<keyword evidence="3 10" id="KW-0653">Protein transport</keyword>
<dbReference type="InterPro" id="IPR006785">
    <property type="entry name" value="Pex14_N"/>
</dbReference>
<dbReference type="GO" id="GO:0016560">
    <property type="term" value="P:protein import into peroxisome matrix, docking"/>
    <property type="evidence" value="ECO:0007669"/>
    <property type="project" value="UniProtKB-UniRule"/>
</dbReference>
<keyword evidence="4" id="KW-0811">Translocation</keyword>
<evidence type="ECO:0000256" key="2">
    <source>
        <dbReference type="ARBA" id="ARBA00022448"/>
    </source>
</evidence>
<feature type="compositionally biased region" description="Polar residues" evidence="11">
    <location>
        <begin position="62"/>
        <end position="76"/>
    </location>
</feature>
<evidence type="ECO:0000256" key="9">
    <source>
        <dbReference type="ARBA" id="ARBA00046271"/>
    </source>
</evidence>
<gene>
    <name evidence="13" type="ORF">BN980_GECA17s01440g</name>
</gene>
<feature type="region of interest" description="Disordered" evidence="11">
    <location>
        <begin position="54"/>
        <end position="80"/>
    </location>
</feature>
<dbReference type="GO" id="GO:1990429">
    <property type="term" value="C:peroxisomal importomer complex"/>
    <property type="evidence" value="ECO:0007669"/>
    <property type="project" value="TreeGrafter"/>
</dbReference>
<name>A0A0J9XIT0_GEOCN</name>
<sequence>MSATRRDLVISAVKFLKDPQVASAPLAKKIEFLEFKDLTNDEIQEALALANSNEPLPATAGHSASSLGEASTYTNNEPPPLPDRDWRDYFIMSTVSVGIGYGLYQLTKRFIKPLIFPQRPLALVQDQQALETEFARTGELLEQLQNDTTELAAGTTANATAEDEAIEAVRSSLKQLKEFTEGTATNDFIVVKKQVDELVSHLPKSIEKNGDVQHYSLKEIQNELKSLKNLVSTRIKVSSAHGSTIDNIGLPRTSSSLVSSITGTSGATTTAPAIPAWQLALGNK</sequence>
<comment type="similarity">
    <text evidence="1 10">Belongs to the peroxin-14 family.</text>
</comment>
<evidence type="ECO:0000256" key="3">
    <source>
        <dbReference type="ARBA" id="ARBA00022927"/>
    </source>
</evidence>
<dbReference type="Pfam" id="PF04695">
    <property type="entry name" value="Pex14_N"/>
    <property type="match status" value="1"/>
</dbReference>
<feature type="domain" description="Peroxisome membrane anchor protein Pex14p N-terminal" evidence="12">
    <location>
        <begin position="4"/>
        <end position="48"/>
    </location>
</feature>
<evidence type="ECO:0000313" key="13">
    <source>
        <dbReference type="EMBL" id="CDO56880.1"/>
    </source>
</evidence>
<dbReference type="Proteomes" id="UP000242525">
    <property type="component" value="Unassembled WGS sequence"/>
</dbReference>
<comment type="subcellular location">
    <subcellularLocation>
        <location evidence="9 10">Peroxisome membrane</location>
    </subcellularLocation>
</comment>
<dbReference type="InterPro" id="IPR025655">
    <property type="entry name" value="PEX14"/>
</dbReference>
<evidence type="ECO:0000256" key="5">
    <source>
        <dbReference type="ARBA" id="ARBA00023136"/>
    </source>
</evidence>